<keyword evidence="1" id="KW-0812">Transmembrane</keyword>
<dbReference type="RefSeq" id="WP_185045396.1">
    <property type="nucleotide sequence ID" value="NZ_BAABFG010000005.1"/>
</dbReference>
<feature type="transmembrane region" description="Helical" evidence="1">
    <location>
        <begin position="242"/>
        <end position="259"/>
    </location>
</feature>
<name>A0A7W7MCT2_9ACTN</name>
<evidence type="ECO:0000313" key="2">
    <source>
        <dbReference type="EMBL" id="MBB4745110.1"/>
    </source>
</evidence>
<dbReference type="AlphaFoldDB" id="A0A7W7MCT2"/>
<comment type="caution">
    <text evidence="2">The sequence shown here is derived from an EMBL/GenBank/DDBJ whole genome shotgun (WGS) entry which is preliminary data.</text>
</comment>
<protein>
    <submittedName>
        <fullName evidence="2">Uncharacterized protein</fullName>
    </submittedName>
</protein>
<keyword evidence="1" id="KW-0472">Membrane</keyword>
<organism evidence="2 3">
    <name type="scientific">Actinoplanes octamycinicus</name>
    <dbReference type="NCBI Taxonomy" id="135948"/>
    <lineage>
        <taxon>Bacteria</taxon>
        <taxon>Bacillati</taxon>
        <taxon>Actinomycetota</taxon>
        <taxon>Actinomycetes</taxon>
        <taxon>Micromonosporales</taxon>
        <taxon>Micromonosporaceae</taxon>
        <taxon>Actinoplanes</taxon>
    </lineage>
</organism>
<feature type="transmembrane region" description="Helical" evidence="1">
    <location>
        <begin position="409"/>
        <end position="427"/>
    </location>
</feature>
<keyword evidence="3" id="KW-1185">Reference proteome</keyword>
<evidence type="ECO:0000313" key="3">
    <source>
        <dbReference type="Proteomes" id="UP000546162"/>
    </source>
</evidence>
<proteinExistence type="predicted"/>
<reference evidence="2 3" key="1">
    <citation type="submission" date="2020-08" db="EMBL/GenBank/DDBJ databases">
        <title>Sequencing the genomes of 1000 actinobacteria strains.</title>
        <authorList>
            <person name="Klenk H.-P."/>
        </authorList>
    </citation>
    <scope>NUCLEOTIDE SEQUENCE [LARGE SCALE GENOMIC DNA]</scope>
    <source>
        <strain evidence="2 3">DSM 45809</strain>
    </source>
</reference>
<sequence>MSAPTYSNVASDDAHVDLQVGVLHLDIDYQVPPDASPEELFRIGVRYLEARMPREAREFIEKAAARGHDSDEVHFYRMLALLTGRTLTQLDGDEFTRLGAILESIERRAGRDDWRAGIRAIVMLVDGARRQDTEGAVKEIEELPPTQRNLILKHLGVLRDGPVEDRMWRLSVEQARAGQTANDRAERVWAFFEPVPAGPRARHPRPAAAAPIDWLRAVGGGIIFAFAAFRIGSLAMHGDATAILGGAVAVAGLLAFLVNGSDWHFRLRRVQAKDAQIRAARHAEEPGGDGFARRVGRMVDDCFRRYVPKETDRSLWLDKTAGIRQAMRDELVEIYREQPVKPHQIAWLVRHLVGDVRTRWEKRTLLAYRRQWRPPAQVKLACLLGLAVLGAAGFWIVPAVWDRAPIAGAAWLLIAVVSAGFATPSGFRIDAERRRVNADQDEYDRHLRARQQAHQRWLRKLACKPSDAEMAEWLECDRRILVDETMRYYRLRPGQVIAHAFIEAPGRYAKKARIPRGPWRYSRYRMLLFLLTGEGVRQVTIDLDFEEGDSRRTQRLNYRFDTVAAVRVEGAEGQRQTFELTLFNGEPVRVPVSVPADDEMPADEDEASVSRLALDASGLPQTFDVLEGIAAEGKEWIQGKRNRTRDRLNDLAATIRDLLE</sequence>
<feature type="transmembrane region" description="Helical" evidence="1">
    <location>
        <begin position="214"/>
        <end position="236"/>
    </location>
</feature>
<dbReference type="Proteomes" id="UP000546162">
    <property type="component" value="Unassembled WGS sequence"/>
</dbReference>
<feature type="transmembrane region" description="Helical" evidence="1">
    <location>
        <begin position="378"/>
        <end position="397"/>
    </location>
</feature>
<dbReference type="EMBL" id="JACHNB010000001">
    <property type="protein sequence ID" value="MBB4745110.1"/>
    <property type="molecule type" value="Genomic_DNA"/>
</dbReference>
<accession>A0A7W7MCT2</accession>
<gene>
    <name evidence="2" type="ORF">BJY16_008569</name>
</gene>
<keyword evidence="1" id="KW-1133">Transmembrane helix</keyword>
<evidence type="ECO:0000256" key="1">
    <source>
        <dbReference type="SAM" id="Phobius"/>
    </source>
</evidence>